<comment type="caution">
    <text evidence="7">The sequence shown here is derived from an EMBL/GenBank/DDBJ whole genome shotgun (WGS) entry which is preliminary data.</text>
</comment>
<dbReference type="GO" id="GO:0032126">
    <property type="term" value="C:eisosome"/>
    <property type="evidence" value="ECO:0007669"/>
    <property type="project" value="TreeGrafter"/>
</dbReference>
<dbReference type="Pfam" id="PF01284">
    <property type="entry name" value="MARVEL"/>
    <property type="match status" value="1"/>
</dbReference>
<dbReference type="AlphaFoldDB" id="A0A1Z8JSS9"/>
<evidence type="ECO:0000259" key="6">
    <source>
        <dbReference type="Pfam" id="PF01284"/>
    </source>
</evidence>
<comment type="subcellular location">
    <subcellularLocation>
        <location evidence="1">Membrane</location>
        <topology evidence="1">Multi-pass membrane protein</topology>
    </subcellularLocation>
</comment>
<evidence type="ECO:0000256" key="3">
    <source>
        <dbReference type="ARBA" id="ARBA00022989"/>
    </source>
</evidence>
<dbReference type="VEuPathDB" id="FungiDB:C5L36_0A07500"/>
<dbReference type="EMBL" id="NHMM01000002">
    <property type="protein sequence ID" value="OUT23626.1"/>
    <property type="molecule type" value="Genomic_DNA"/>
</dbReference>
<evidence type="ECO:0000313" key="7">
    <source>
        <dbReference type="EMBL" id="OUT23626.1"/>
    </source>
</evidence>
<protein>
    <recommendedName>
        <fullName evidence="6">MARVEL domain-containing protein</fullName>
    </recommendedName>
</protein>
<dbReference type="PANTHER" id="PTHR28165:SF1">
    <property type="entry name" value="NON-CLASSICAL EXPORT PROTEIN 2-RELATED"/>
    <property type="match status" value="1"/>
</dbReference>
<feature type="domain" description="MARVEL" evidence="6">
    <location>
        <begin position="7"/>
        <end position="140"/>
    </location>
</feature>
<gene>
    <name evidence="7" type="ORF">CAS74_001952</name>
</gene>
<feature type="transmembrane region" description="Helical" evidence="5">
    <location>
        <begin position="39"/>
        <end position="64"/>
    </location>
</feature>
<accession>A0A1Z8JSS9</accession>
<evidence type="ECO:0000256" key="2">
    <source>
        <dbReference type="ARBA" id="ARBA00022692"/>
    </source>
</evidence>
<name>A0A1Z8JSS9_PICKU</name>
<dbReference type="InterPro" id="IPR008253">
    <property type="entry name" value="Marvel"/>
</dbReference>
<feature type="transmembrane region" description="Helical" evidence="5">
    <location>
        <begin position="12"/>
        <end position="32"/>
    </location>
</feature>
<keyword evidence="4 5" id="KW-0472">Membrane</keyword>
<dbReference type="GO" id="GO:0072659">
    <property type="term" value="P:protein localization to plasma membrane"/>
    <property type="evidence" value="ECO:0007669"/>
    <property type="project" value="TreeGrafter"/>
</dbReference>
<keyword evidence="3 5" id="KW-1133">Transmembrane helix</keyword>
<reference evidence="7 8" key="1">
    <citation type="submission" date="2017-05" db="EMBL/GenBank/DDBJ databases">
        <title>The Genome Sequence of Candida krusei Ckrusei653.</title>
        <authorList>
            <person name="Cuomo C."/>
            <person name="Forche A."/>
            <person name="Young S."/>
            <person name="Abouelleil A."/>
            <person name="Cao P."/>
            <person name="Chapman S."/>
            <person name="Cusick C."/>
            <person name="Shea T."/>
            <person name="Nusbaum C."/>
            <person name="Birren B."/>
        </authorList>
    </citation>
    <scope>NUCLEOTIDE SEQUENCE [LARGE SCALE GENOMIC DNA]</scope>
    <source>
        <strain evidence="7 8">Ckrusei653</strain>
    </source>
</reference>
<proteinExistence type="predicted"/>
<feature type="transmembrane region" description="Helical" evidence="5">
    <location>
        <begin position="126"/>
        <end position="147"/>
    </location>
</feature>
<dbReference type="GO" id="GO:0005886">
    <property type="term" value="C:plasma membrane"/>
    <property type="evidence" value="ECO:0007669"/>
    <property type="project" value="TreeGrafter"/>
</dbReference>
<evidence type="ECO:0000256" key="5">
    <source>
        <dbReference type="SAM" id="Phobius"/>
    </source>
</evidence>
<organism evidence="7 8">
    <name type="scientific">Pichia kudriavzevii</name>
    <name type="common">Yeast</name>
    <name type="synonym">Issatchenkia orientalis</name>
    <dbReference type="NCBI Taxonomy" id="4909"/>
    <lineage>
        <taxon>Eukaryota</taxon>
        <taxon>Fungi</taxon>
        <taxon>Dikarya</taxon>
        <taxon>Ascomycota</taxon>
        <taxon>Saccharomycotina</taxon>
        <taxon>Pichiomycetes</taxon>
        <taxon>Pichiales</taxon>
        <taxon>Pichiaceae</taxon>
        <taxon>Pichia</taxon>
    </lineage>
</organism>
<dbReference type="PANTHER" id="PTHR28165">
    <property type="entry name" value="NON-CLASSICAL EXPORT PROTEIN 2-RELATED"/>
    <property type="match status" value="1"/>
</dbReference>
<feature type="transmembrane region" description="Helical" evidence="5">
    <location>
        <begin position="70"/>
        <end position="93"/>
    </location>
</feature>
<dbReference type="GO" id="GO:0070941">
    <property type="term" value="P:eisosome assembly"/>
    <property type="evidence" value="ECO:0007669"/>
    <property type="project" value="TreeGrafter"/>
</dbReference>
<evidence type="ECO:0000256" key="1">
    <source>
        <dbReference type="ARBA" id="ARBA00004141"/>
    </source>
</evidence>
<keyword evidence="2 5" id="KW-0812">Transmembrane</keyword>
<evidence type="ECO:0000256" key="4">
    <source>
        <dbReference type="ARBA" id="ARBA00023136"/>
    </source>
</evidence>
<dbReference type="InterPro" id="IPR052649">
    <property type="entry name" value="NCE102-like"/>
</dbReference>
<dbReference type="Proteomes" id="UP000195871">
    <property type="component" value="Unassembled WGS sequence"/>
</dbReference>
<evidence type="ECO:0000313" key="8">
    <source>
        <dbReference type="Proteomes" id="UP000195871"/>
    </source>
</evidence>
<sequence length="177" mass="19634">MLSYGDITLRILNFMFLTVTLGLTGSLAATTVTRHNPQVSYCVFAAAFGILTSSFYGVAAFFISFLASPLFLAIFDFMNFVFTFAGATALAVATRTHSCTNQKYLDENKVTQGSKDRCRKAQASTAFLYFSVFVFLFSLVMQCLNIMKNGFLAGSSPKVPRTGVQLWPKFEIHYQLD</sequence>